<accession>A0A1S8X4D7</accession>
<dbReference type="PANTHER" id="PTHR15977:SF15">
    <property type="entry name" value="CILIA- AND FLAGELLA-ASSOCIATED PROTEIN 46"/>
    <property type="match status" value="1"/>
</dbReference>
<dbReference type="GO" id="GO:0035082">
    <property type="term" value="P:axoneme assembly"/>
    <property type="evidence" value="ECO:0007669"/>
    <property type="project" value="InterPro"/>
</dbReference>
<reference evidence="2 3" key="1">
    <citation type="submission" date="2015-03" db="EMBL/GenBank/DDBJ databases">
        <title>Draft genome of the nematode, Opisthorchis viverrini.</title>
        <authorList>
            <person name="Mitreva M."/>
        </authorList>
    </citation>
    <scope>NUCLEOTIDE SEQUENCE [LARGE SCALE GENOMIC DNA]</scope>
    <source>
        <strain evidence="2">Khon Kaen</strain>
    </source>
</reference>
<feature type="region of interest" description="Disordered" evidence="1">
    <location>
        <begin position="777"/>
        <end position="825"/>
    </location>
</feature>
<dbReference type="PANTHER" id="PTHR15977">
    <property type="entry name" value="CILIA- AND FLAGELLA-ASSOCIATED PROTEIN 46"/>
    <property type="match status" value="1"/>
</dbReference>
<gene>
    <name evidence="2" type="ORF">X801_02513</name>
</gene>
<name>A0A1S8X4D7_OPIVI</name>
<evidence type="ECO:0000313" key="3">
    <source>
        <dbReference type="Proteomes" id="UP000243686"/>
    </source>
</evidence>
<sequence length="885" mass="100499">DVVFKRIGETLAPSTFAKAWEVCKRLEGFEKQTPQHQLTNRRLERSAREQDTLERLLWLSNNAQIWSDLSLIFQQELTNLFTEQSEDLKNAQQRKAFKELITDQCNTYYRCEARGKSTLGKHPLNISPGTRNLQELNVLRALAEVNCLYAESLCVLLRGQRRQCHLGGKMHKLHAPWDHLDTRIDGEPGLGTAESTSFRMEKRLIENEKKLEYWKRSARISTELRDTQLFQACVVCLWNHCLPAVCAGEHDQLVATFQVSVVTKIPTSSKWHLCACTFIANNLEDLSKQTGDLNFDSGHGIPDKMPLLFTFVHEQHMWWRHCQIIPNTVFQIILDCGDSLGSKALPLDLHCELASVYAHGSIQPWMPKSDLGVLLLHKNRDASPTMKTKTPTSKGQKNVALHGRSPERPKVFMATALMERAFPKDMISHGDIDQPTYAHKPSVPQIRRVTDSDRVVELSLWMKLIRCAIFEQDYNLALQISDSAHMEHELSPTKSSRRDYYMAAFLNLRGLAVFGLFGLLKMLRSNSQRNKRSQSPSKHVTIGHVKPLVPNNEISDLFGDSIESSMFIAAEEALFNAAKFASRAKRYDLLVSCAEAYWKLCKNSELTFFASVVQMLHQCVPLKERCKQILELLVKSIAPDQRAKLNEAIRSESATPAEGDQPEVSDHFDQDLEGKTRRWTIATLRWPQALPSDKSQNNQPQQVQAEIWRSLAYESRSKQDQVIAFRSAIDALKSSDHDQMKAELLMEFAQWLMSNRMDTRNCITLLEHATDLLITTENSQGSVNPPGVQTSQVGSTRKTVKTSMRQKSRSPVREQEKTQSSASVSGDPKVLFSIGDSQDIRRLDALLRTFVLLADILQIAGQHVPENNWLSYTVLAVACVRQIWT</sequence>
<dbReference type="GO" id="GO:0060294">
    <property type="term" value="P:cilium movement involved in cell motility"/>
    <property type="evidence" value="ECO:0007669"/>
    <property type="project" value="InterPro"/>
</dbReference>
<proteinExistence type="predicted"/>
<dbReference type="Proteomes" id="UP000243686">
    <property type="component" value="Unassembled WGS sequence"/>
</dbReference>
<evidence type="ECO:0000313" key="2">
    <source>
        <dbReference type="EMBL" id="OON21589.1"/>
    </source>
</evidence>
<feature type="non-terminal residue" evidence="2">
    <location>
        <position position="1"/>
    </location>
</feature>
<dbReference type="EMBL" id="KV892070">
    <property type="protein sequence ID" value="OON21589.1"/>
    <property type="molecule type" value="Genomic_DNA"/>
</dbReference>
<protein>
    <submittedName>
        <fullName evidence="2">Uncharacterized protein</fullName>
    </submittedName>
</protein>
<dbReference type="AlphaFoldDB" id="A0A1S8X4D7"/>
<feature type="compositionally biased region" description="Polar residues" evidence="1">
    <location>
        <begin position="777"/>
        <end position="797"/>
    </location>
</feature>
<keyword evidence="3" id="KW-1185">Reference proteome</keyword>
<feature type="non-terminal residue" evidence="2">
    <location>
        <position position="885"/>
    </location>
</feature>
<feature type="compositionally biased region" description="Basic residues" evidence="1">
    <location>
        <begin position="798"/>
        <end position="810"/>
    </location>
</feature>
<dbReference type="InterPro" id="IPR039586">
    <property type="entry name" value="CFAP46"/>
</dbReference>
<organism evidence="2 3">
    <name type="scientific">Opisthorchis viverrini</name>
    <name type="common">Southeast Asian liver fluke</name>
    <dbReference type="NCBI Taxonomy" id="6198"/>
    <lineage>
        <taxon>Eukaryota</taxon>
        <taxon>Metazoa</taxon>
        <taxon>Spiralia</taxon>
        <taxon>Lophotrochozoa</taxon>
        <taxon>Platyhelminthes</taxon>
        <taxon>Trematoda</taxon>
        <taxon>Digenea</taxon>
        <taxon>Opisthorchiida</taxon>
        <taxon>Opisthorchiata</taxon>
        <taxon>Opisthorchiidae</taxon>
        <taxon>Opisthorchis</taxon>
    </lineage>
</organism>
<evidence type="ECO:0000256" key="1">
    <source>
        <dbReference type="SAM" id="MobiDB-lite"/>
    </source>
</evidence>